<gene>
    <name evidence="2" type="ORF">B0T17DRAFT_619203</name>
</gene>
<proteinExistence type="predicted"/>
<comment type="caution">
    <text evidence="2">The sequence shown here is derived from an EMBL/GenBank/DDBJ whole genome shotgun (WGS) entry which is preliminary data.</text>
</comment>
<feature type="compositionally biased region" description="Acidic residues" evidence="1">
    <location>
        <begin position="142"/>
        <end position="151"/>
    </location>
</feature>
<evidence type="ECO:0000313" key="2">
    <source>
        <dbReference type="EMBL" id="KAK0615564.1"/>
    </source>
</evidence>
<evidence type="ECO:0000313" key="3">
    <source>
        <dbReference type="Proteomes" id="UP001174934"/>
    </source>
</evidence>
<accession>A0AA39WHM1</accession>
<evidence type="ECO:0000256" key="1">
    <source>
        <dbReference type="SAM" id="MobiDB-lite"/>
    </source>
</evidence>
<dbReference type="EMBL" id="JAULSR010000006">
    <property type="protein sequence ID" value="KAK0615564.1"/>
    <property type="molecule type" value="Genomic_DNA"/>
</dbReference>
<feature type="region of interest" description="Disordered" evidence="1">
    <location>
        <begin position="141"/>
        <end position="162"/>
    </location>
</feature>
<protein>
    <submittedName>
        <fullName evidence="2">Uncharacterized protein</fullName>
    </submittedName>
</protein>
<reference evidence="2" key="1">
    <citation type="submission" date="2023-06" db="EMBL/GenBank/DDBJ databases">
        <title>Genome-scale phylogeny and comparative genomics of the fungal order Sordariales.</title>
        <authorList>
            <consortium name="Lawrence Berkeley National Laboratory"/>
            <person name="Hensen N."/>
            <person name="Bonometti L."/>
            <person name="Westerberg I."/>
            <person name="Brannstrom I.O."/>
            <person name="Guillou S."/>
            <person name="Cros-Aarteil S."/>
            <person name="Calhoun S."/>
            <person name="Haridas S."/>
            <person name="Kuo A."/>
            <person name="Mondo S."/>
            <person name="Pangilinan J."/>
            <person name="Riley R."/>
            <person name="LaButti K."/>
            <person name="Andreopoulos B."/>
            <person name="Lipzen A."/>
            <person name="Chen C."/>
            <person name="Yanf M."/>
            <person name="Daum C."/>
            <person name="Ng V."/>
            <person name="Clum A."/>
            <person name="Steindorff A."/>
            <person name="Ohm R."/>
            <person name="Martin F."/>
            <person name="Silar P."/>
            <person name="Natvig D."/>
            <person name="Lalanne C."/>
            <person name="Gautier V."/>
            <person name="Ament-velasquez S.L."/>
            <person name="Kruys A."/>
            <person name="Hutchinson M.I."/>
            <person name="Powell A.J."/>
            <person name="Barry K."/>
            <person name="Miller A.N."/>
            <person name="Grigoriev I.V."/>
            <person name="Debuchy R."/>
            <person name="Gladieux P."/>
            <person name="Thoren M.H."/>
            <person name="Johannesson H."/>
        </authorList>
    </citation>
    <scope>NUCLEOTIDE SEQUENCE</scope>
    <source>
        <strain evidence="2">SMH3391-2</strain>
    </source>
</reference>
<dbReference type="Proteomes" id="UP001174934">
    <property type="component" value="Unassembled WGS sequence"/>
</dbReference>
<name>A0AA39WHM1_9PEZI</name>
<keyword evidence="3" id="KW-1185">Reference proteome</keyword>
<dbReference type="AlphaFoldDB" id="A0AA39WHM1"/>
<sequence length="221" mass="24213">MSSRYQHCTQNLVLPGGLQRLVRLDETTAWVQRAWTLQDALADPDSDEQGDGEEGLALVMLKGKEMDDDGYLFVEGSVCVVSAVTADTGSASQGKGRFARTVDGKLWEFLDGPRAVTVENADFPRSIAIFIARFSAPCDYADTSDESEDEHEGSGSSSDSVSASDLDVCKFMLATKHPGRFHAASYFLLREHLGGEMWLKKASTLRSSDMTKTMQMAIKVR</sequence>
<organism evidence="2 3">
    <name type="scientific">Bombardia bombarda</name>
    <dbReference type="NCBI Taxonomy" id="252184"/>
    <lineage>
        <taxon>Eukaryota</taxon>
        <taxon>Fungi</taxon>
        <taxon>Dikarya</taxon>
        <taxon>Ascomycota</taxon>
        <taxon>Pezizomycotina</taxon>
        <taxon>Sordariomycetes</taxon>
        <taxon>Sordariomycetidae</taxon>
        <taxon>Sordariales</taxon>
        <taxon>Lasiosphaeriaceae</taxon>
        <taxon>Bombardia</taxon>
    </lineage>
</organism>